<evidence type="ECO:0000256" key="12">
    <source>
        <dbReference type="ARBA" id="ARBA00023065"/>
    </source>
</evidence>
<feature type="transmembrane region" description="Helical" evidence="16">
    <location>
        <begin position="340"/>
        <end position="369"/>
    </location>
</feature>
<dbReference type="Gene3D" id="3.30.70.100">
    <property type="match status" value="1"/>
</dbReference>
<dbReference type="InterPro" id="IPR059000">
    <property type="entry name" value="ATPase_P-type_domA"/>
</dbReference>
<dbReference type="EC" id="7.2.2.21" evidence="14"/>
<evidence type="ECO:0000256" key="11">
    <source>
        <dbReference type="ARBA" id="ARBA00022989"/>
    </source>
</evidence>
<feature type="transmembrane region" description="Helical" evidence="16">
    <location>
        <begin position="88"/>
        <end position="105"/>
    </location>
</feature>
<comment type="similarity">
    <text evidence="2 16">Belongs to the cation transport ATPase (P-type) (TC 3.A.3) family. Type IB subfamily.</text>
</comment>
<keyword evidence="8 16" id="KW-0547">Nucleotide-binding</keyword>
<dbReference type="GO" id="GO:0008551">
    <property type="term" value="F:P-type cadmium transporter activity"/>
    <property type="evidence" value="ECO:0007669"/>
    <property type="project" value="UniProtKB-EC"/>
</dbReference>
<dbReference type="NCBIfam" id="TIGR01494">
    <property type="entry name" value="ATPase_P-type"/>
    <property type="match status" value="1"/>
</dbReference>
<dbReference type="InterPro" id="IPR036412">
    <property type="entry name" value="HAD-like_sf"/>
</dbReference>
<reference evidence="19" key="1">
    <citation type="submission" date="2018-09" db="EMBL/GenBank/DDBJ databases">
        <authorList>
            <person name="Zhu H."/>
        </authorList>
    </citation>
    <scope>NUCLEOTIDE SEQUENCE [LARGE SCALE GENOMIC DNA]</scope>
    <source>
        <strain evidence="19">K2R23-3</strain>
    </source>
</reference>
<dbReference type="PRINTS" id="PR00941">
    <property type="entry name" value="CDATPASE"/>
</dbReference>
<keyword evidence="16" id="KW-1003">Cell membrane</keyword>
<evidence type="ECO:0000256" key="1">
    <source>
        <dbReference type="ARBA" id="ARBA00004651"/>
    </source>
</evidence>
<comment type="catalytic activity">
    <reaction evidence="15">
        <text>Cd(2+)(in) + ATP + H2O = Cd(2+)(out) + ADP + phosphate + H(+)</text>
        <dbReference type="Rhea" id="RHEA:12132"/>
        <dbReference type="ChEBI" id="CHEBI:15377"/>
        <dbReference type="ChEBI" id="CHEBI:15378"/>
        <dbReference type="ChEBI" id="CHEBI:30616"/>
        <dbReference type="ChEBI" id="CHEBI:43474"/>
        <dbReference type="ChEBI" id="CHEBI:48775"/>
        <dbReference type="ChEBI" id="CHEBI:456216"/>
        <dbReference type="EC" id="7.2.2.21"/>
    </reaction>
</comment>
<keyword evidence="18" id="KW-0378">Hydrolase</keyword>
<dbReference type="OrthoDB" id="9766480at2"/>
<dbReference type="GO" id="GO:0046872">
    <property type="term" value="F:metal ion binding"/>
    <property type="evidence" value="ECO:0007669"/>
    <property type="project" value="UniProtKB-KW"/>
</dbReference>
<dbReference type="PRINTS" id="PR00119">
    <property type="entry name" value="CATATPASE"/>
</dbReference>
<keyword evidence="10" id="KW-1278">Translocase</keyword>
<dbReference type="AlphaFoldDB" id="A0A385YVC6"/>
<dbReference type="KEGG" id="paek:D3873_11535"/>
<dbReference type="CDD" id="cd00371">
    <property type="entry name" value="HMA"/>
    <property type="match status" value="1"/>
</dbReference>
<dbReference type="Pfam" id="PF00702">
    <property type="entry name" value="Hydrolase"/>
    <property type="match status" value="1"/>
</dbReference>
<dbReference type="NCBIfam" id="TIGR01512">
    <property type="entry name" value="ATPase-IB2_Cd"/>
    <property type="match status" value="1"/>
</dbReference>
<evidence type="ECO:0000256" key="6">
    <source>
        <dbReference type="ARBA" id="ARBA00022692"/>
    </source>
</evidence>
<dbReference type="SFLD" id="SFLDG00002">
    <property type="entry name" value="C1.7:_P-type_atpase_like"/>
    <property type="match status" value="1"/>
</dbReference>
<dbReference type="NCBIfam" id="TIGR01525">
    <property type="entry name" value="ATPase-IB_hvy"/>
    <property type="match status" value="1"/>
</dbReference>
<dbReference type="Pfam" id="PF00122">
    <property type="entry name" value="E1-E2_ATPase"/>
    <property type="match status" value="1"/>
</dbReference>
<evidence type="ECO:0000256" key="5">
    <source>
        <dbReference type="ARBA" id="ARBA00022553"/>
    </source>
</evidence>
<comment type="subcellular location">
    <subcellularLocation>
        <location evidence="1">Cell membrane</location>
        <topology evidence="1">Multi-pass membrane protein</topology>
    </subcellularLocation>
</comment>
<protein>
    <recommendedName>
        <fullName evidence="14">Cd(2+)-exporting ATPase</fullName>
        <ecNumber evidence="14">7.2.2.21</ecNumber>
    </recommendedName>
</protein>
<dbReference type="SUPFAM" id="SSF56784">
    <property type="entry name" value="HAD-like"/>
    <property type="match status" value="1"/>
</dbReference>
<keyword evidence="6 16" id="KW-0812">Transmembrane</keyword>
<dbReference type="Gene3D" id="3.40.1110.10">
    <property type="entry name" value="Calcium-transporting ATPase, cytoplasmic domain N"/>
    <property type="match status" value="1"/>
</dbReference>
<evidence type="ECO:0000256" key="9">
    <source>
        <dbReference type="ARBA" id="ARBA00022840"/>
    </source>
</evidence>
<evidence type="ECO:0000256" key="4">
    <source>
        <dbReference type="ARBA" id="ARBA00022539"/>
    </source>
</evidence>
<dbReference type="InterPro" id="IPR051014">
    <property type="entry name" value="Cation_Transport_ATPase_IB"/>
</dbReference>
<dbReference type="GO" id="GO:0005886">
    <property type="term" value="C:plasma membrane"/>
    <property type="evidence" value="ECO:0007669"/>
    <property type="project" value="UniProtKB-SubCell"/>
</dbReference>
<dbReference type="InterPro" id="IPR018303">
    <property type="entry name" value="ATPase_P-typ_P_site"/>
</dbReference>
<dbReference type="CDD" id="cd07545">
    <property type="entry name" value="P-type_ATPase_Cd-like"/>
    <property type="match status" value="1"/>
</dbReference>
<evidence type="ECO:0000256" key="7">
    <source>
        <dbReference type="ARBA" id="ARBA00022723"/>
    </source>
</evidence>
<dbReference type="InterPro" id="IPR008250">
    <property type="entry name" value="ATPase_P-typ_transduc_dom_A_sf"/>
</dbReference>
<evidence type="ECO:0000256" key="15">
    <source>
        <dbReference type="ARBA" id="ARBA00049338"/>
    </source>
</evidence>
<dbReference type="PROSITE" id="PS50846">
    <property type="entry name" value="HMA_2"/>
    <property type="match status" value="1"/>
</dbReference>
<evidence type="ECO:0000256" key="13">
    <source>
        <dbReference type="ARBA" id="ARBA00023136"/>
    </source>
</evidence>
<dbReference type="Gene3D" id="2.70.150.10">
    <property type="entry name" value="Calcium-transporting ATPase, cytoplasmic transduction domain A"/>
    <property type="match status" value="1"/>
</dbReference>
<dbReference type="RefSeq" id="WP_119884148.1">
    <property type="nucleotide sequence ID" value="NZ_CP032418.1"/>
</dbReference>
<dbReference type="InterPro" id="IPR023299">
    <property type="entry name" value="ATPase_P-typ_cyto_dom_N"/>
</dbReference>
<feature type="domain" description="HMA" evidence="17">
    <location>
        <begin position="4"/>
        <end position="67"/>
    </location>
</feature>
<dbReference type="InterPro" id="IPR006121">
    <property type="entry name" value="HMA_dom"/>
</dbReference>
<dbReference type="InterPro" id="IPR036163">
    <property type="entry name" value="HMA_dom_sf"/>
</dbReference>
<dbReference type="Gene3D" id="3.40.50.1000">
    <property type="entry name" value="HAD superfamily/HAD-like"/>
    <property type="match status" value="1"/>
</dbReference>
<proteinExistence type="inferred from homology"/>
<keyword evidence="9 16" id="KW-0067">ATP-binding</keyword>
<dbReference type="SUPFAM" id="SSF81653">
    <property type="entry name" value="Calcium ATPase, transduction domain A"/>
    <property type="match status" value="1"/>
</dbReference>
<evidence type="ECO:0000256" key="16">
    <source>
        <dbReference type="RuleBase" id="RU362081"/>
    </source>
</evidence>
<dbReference type="InterPro" id="IPR027256">
    <property type="entry name" value="P-typ_ATPase_IB"/>
</dbReference>
<keyword evidence="4" id="KW-0104">Cadmium</keyword>
<evidence type="ECO:0000259" key="17">
    <source>
        <dbReference type="PROSITE" id="PS50846"/>
    </source>
</evidence>
<sequence length="702" mass="76008">MEQDKTIYRLQNLSCTSCAATFERNVQAIPAVETVQLNFGASKLTVVGDVTIEELEKAGAFDGIKVFPEKSRVVDEKIPFWKKEETRSTVMSFLFLLLGSLSTWLNGEGDWMTISLYAISIVIGGYRLLTTGVQNFVRVRFDMKTLMTIAIIGAALIGEWGEGAFVVFLFAISEALETYSMDKARHSIQSLMKIAPTKATVRKGNEFVEVDVDDLVIGQTIVVRPGEKIPMDGIIQSGTSSVNQAAITGESMPIAKMIGDEVFAGTLNEEGVLDIEITKRVEDTTIAKIIHLVEEAQAEKAPSQAFVDRFATYYTPAIMAIAAMVMIIPPVFMASDWSEWIYRGLAVLVVGCPCALVVSTPVAIVTAIGNAARNGVLIKGGVHLEETGRLSVIAFDKTGTLTEGRPVVTDLQIVGEFPEVQTLQIAAAIEQQSKHPLANAIVNKARESITEFPAVTSFQSFTGRGAVARVNEREYFIGSPSLFQEKMTIQSEVNETISFLQQQGKTVVLFGTEEEILALFGIEDKVRDTSASIISKLSELGISRTVLLTGDNVRTANAIGNRVGVADIRAALMPEQKLAAVKELQENHGKVAMVGDGVNDAPALAAASVGIAMGGAGTDTALETADIALMADDLEKLPYTIALSRKTVRIIYQNVLFAFLLKVVALLLIIPGWLTLWLAIFADVGATLLVVLNSLRLMRTKY</sequence>
<keyword evidence="7 16" id="KW-0479">Metal-binding</keyword>
<keyword evidence="13 16" id="KW-0472">Membrane</keyword>
<keyword evidence="12" id="KW-0406">Ion transport</keyword>
<feature type="transmembrane region" description="Helical" evidence="16">
    <location>
        <begin position="313"/>
        <end position="334"/>
    </location>
</feature>
<dbReference type="Proteomes" id="UP000265725">
    <property type="component" value="Chromosome"/>
</dbReference>
<keyword evidence="11 16" id="KW-1133">Transmembrane helix</keyword>
<evidence type="ECO:0000256" key="3">
    <source>
        <dbReference type="ARBA" id="ARBA00022448"/>
    </source>
</evidence>
<dbReference type="GO" id="GO:0005524">
    <property type="term" value="F:ATP binding"/>
    <property type="evidence" value="ECO:0007669"/>
    <property type="project" value="UniProtKB-UniRule"/>
</dbReference>
<organism evidence="18 19">
    <name type="scientific">Paenisporosarcina cavernae</name>
    <dbReference type="NCBI Taxonomy" id="2320858"/>
    <lineage>
        <taxon>Bacteria</taxon>
        <taxon>Bacillati</taxon>
        <taxon>Bacillota</taxon>
        <taxon>Bacilli</taxon>
        <taxon>Bacillales</taxon>
        <taxon>Caryophanaceae</taxon>
        <taxon>Paenisporosarcina</taxon>
    </lineage>
</organism>
<dbReference type="InterPro" id="IPR001757">
    <property type="entry name" value="P_typ_ATPase"/>
</dbReference>
<dbReference type="SFLD" id="SFLDF00027">
    <property type="entry name" value="p-type_atpase"/>
    <property type="match status" value="1"/>
</dbReference>
<gene>
    <name evidence="18" type="primary">cadA</name>
    <name evidence="18" type="ORF">D3873_11535</name>
</gene>
<keyword evidence="3" id="KW-0813">Transport</keyword>
<dbReference type="NCBIfam" id="TIGR01511">
    <property type="entry name" value="ATPase-IB1_Cu"/>
    <property type="match status" value="1"/>
</dbReference>
<dbReference type="InterPro" id="IPR023214">
    <property type="entry name" value="HAD_sf"/>
</dbReference>
<dbReference type="InterPro" id="IPR044492">
    <property type="entry name" value="P_typ_ATPase_HD_dom"/>
</dbReference>
<dbReference type="SUPFAM" id="SSF55008">
    <property type="entry name" value="HMA, heavy metal-associated domain"/>
    <property type="match status" value="1"/>
</dbReference>
<evidence type="ECO:0000313" key="18">
    <source>
        <dbReference type="EMBL" id="AYC30431.1"/>
    </source>
</evidence>
<dbReference type="EMBL" id="CP032418">
    <property type="protein sequence ID" value="AYC30431.1"/>
    <property type="molecule type" value="Genomic_DNA"/>
</dbReference>
<accession>A0A385YVC6</accession>
<dbReference type="GO" id="GO:0016887">
    <property type="term" value="F:ATP hydrolysis activity"/>
    <property type="evidence" value="ECO:0007669"/>
    <property type="project" value="InterPro"/>
</dbReference>
<dbReference type="InterPro" id="IPR023298">
    <property type="entry name" value="ATPase_P-typ_TM_dom_sf"/>
</dbReference>
<name>A0A385YVC6_9BACL</name>
<dbReference type="Pfam" id="PF00403">
    <property type="entry name" value="HMA"/>
    <property type="match status" value="1"/>
</dbReference>
<evidence type="ECO:0000256" key="2">
    <source>
        <dbReference type="ARBA" id="ARBA00006024"/>
    </source>
</evidence>
<evidence type="ECO:0000256" key="14">
    <source>
        <dbReference type="ARBA" id="ARBA00039103"/>
    </source>
</evidence>
<dbReference type="SUPFAM" id="SSF81665">
    <property type="entry name" value="Calcium ATPase, transmembrane domain M"/>
    <property type="match status" value="1"/>
</dbReference>
<dbReference type="PROSITE" id="PS00154">
    <property type="entry name" value="ATPASE_E1_E2"/>
    <property type="match status" value="1"/>
</dbReference>
<dbReference type="PANTHER" id="PTHR48085:SF5">
    <property type="entry name" value="CADMIUM_ZINC-TRANSPORTING ATPASE HMA4-RELATED"/>
    <property type="match status" value="1"/>
</dbReference>
<dbReference type="PANTHER" id="PTHR48085">
    <property type="entry name" value="CADMIUM/ZINC-TRANSPORTING ATPASE HMA2-RELATED"/>
    <property type="match status" value="1"/>
</dbReference>
<evidence type="ECO:0000256" key="10">
    <source>
        <dbReference type="ARBA" id="ARBA00022967"/>
    </source>
</evidence>
<keyword evidence="5" id="KW-0597">Phosphoprotein</keyword>
<feature type="transmembrane region" description="Helical" evidence="16">
    <location>
        <begin position="676"/>
        <end position="695"/>
    </location>
</feature>
<evidence type="ECO:0000256" key="8">
    <source>
        <dbReference type="ARBA" id="ARBA00022741"/>
    </source>
</evidence>
<feature type="transmembrane region" description="Helical" evidence="16">
    <location>
        <begin position="650"/>
        <end position="670"/>
    </location>
</feature>
<evidence type="ECO:0000313" key="19">
    <source>
        <dbReference type="Proteomes" id="UP000265725"/>
    </source>
</evidence>
<keyword evidence="19" id="KW-1185">Reference proteome</keyword>
<dbReference type="FunFam" id="2.70.150.10:FF:000002">
    <property type="entry name" value="Copper-transporting ATPase 1, putative"/>
    <property type="match status" value="1"/>
</dbReference>
<dbReference type="SFLD" id="SFLDS00003">
    <property type="entry name" value="Haloacid_Dehalogenase"/>
    <property type="match status" value="1"/>
</dbReference>